<name>X0UJ36_9ZZZZ</name>
<dbReference type="EMBL" id="BARS01029550">
    <property type="protein sequence ID" value="GAG05804.1"/>
    <property type="molecule type" value="Genomic_DNA"/>
</dbReference>
<dbReference type="AlphaFoldDB" id="X0UJ36"/>
<evidence type="ECO:0000256" key="1">
    <source>
        <dbReference type="SAM" id="MobiDB-lite"/>
    </source>
</evidence>
<feature type="region of interest" description="Disordered" evidence="1">
    <location>
        <begin position="36"/>
        <end position="57"/>
    </location>
</feature>
<accession>X0UJ36</accession>
<comment type="caution">
    <text evidence="2">The sequence shown here is derived from an EMBL/GenBank/DDBJ whole genome shotgun (WGS) entry which is preliminary data.</text>
</comment>
<gene>
    <name evidence="2" type="ORF">S01H1_46176</name>
</gene>
<sequence length="137" mass="16530">MLDVCGDKDARIWRKFKQDDNGLYYNERLRIETEKRNKYSESRRKNLQSKKPHMEPHMEAHMENVNEDVNNIYRAFAHLKISQVEYSKLLDVGYSKQQIDSILDSIENFKNNTKYKSLYLTAKKWLKNEPIKTKVKW</sequence>
<evidence type="ECO:0000313" key="2">
    <source>
        <dbReference type="EMBL" id="GAG05804.1"/>
    </source>
</evidence>
<reference evidence="2" key="1">
    <citation type="journal article" date="2014" name="Front. Microbiol.">
        <title>High frequency of phylogenetically diverse reductive dehalogenase-homologous genes in deep subseafloor sedimentary metagenomes.</title>
        <authorList>
            <person name="Kawai M."/>
            <person name="Futagami T."/>
            <person name="Toyoda A."/>
            <person name="Takaki Y."/>
            <person name="Nishi S."/>
            <person name="Hori S."/>
            <person name="Arai W."/>
            <person name="Tsubouchi T."/>
            <person name="Morono Y."/>
            <person name="Uchiyama I."/>
            <person name="Ito T."/>
            <person name="Fujiyama A."/>
            <person name="Inagaki F."/>
            <person name="Takami H."/>
        </authorList>
    </citation>
    <scope>NUCLEOTIDE SEQUENCE</scope>
    <source>
        <strain evidence="2">Expedition CK06-06</strain>
    </source>
</reference>
<protein>
    <submittedName>
        <fullName evidence="2">Uncharacterized protein</fullName>
    </submittedName>
</protein>
<organism evidence="2">
    <name type="scientific">marine sediment metagenome</name>
    <dbReference type="NCBI Taxonomy" id="412755"/>
    <lineage>
        <taxon>unclassified sequences</taxon>
        <taxon>metagenomes</taxon>
        <taxon>ecological metagenomes</taxon>
    </lineage>
</organism>
<proteinExistence type="predicted"/>